<dbReference type="Pfam" id="PF00990">
    <property type="entry name" value="GGDEF"/>
    <property type="match status" value="1"/>
</dbReference>
<dbReference type="PANTHER" id="PTHR45138">
    <property type="entry name" value="REGULATORY COMPONENTS OF SENSORY TRANSDUCTION SYSTEM"/>
    <property type="match status" value="1"/>
</dbReference>
<dbReference type="Proteomes" id="UP000287996">
    <property type="component" value="Unassembled WGS sequence"/>
</dbReference>
<dbReference type="SMART" id="SM00028">
    <property type="entry name" value="TPR"/>
    <property type="match status" value="5"/>
</dbReference>
<comment type="cofactor">
    <cofactor evidence="1">
        <name>Mg(2+)</name>
        <dbReference type="ChEBI" id="CHEBI:18420"/>
    </cofactor>
</comment>
<dbReference type="AlphaFoldDB" id="A0A432ZLS3"/>
<dbReference type="SUPFAM" id="SSF55073">
    <property type="entry name" value="Nucleotide cyclase"/>
    <property type="match status" value="1"/>
</dbReference>
<dbReference type="PROSITE" id="PS50005">
    <property type="entry name" value="TPR"/>
    <property type="match status" value="1"/>
</dbReference>
<evidence type="ECO:0000256" key="2">
    <source>
        <dbReference type="ARBA" id="ARBA00012528"/>
    </source>
</evidence>
<dbReference type="NCBIfam" id="TIGR00254">
    <property type="entry name" value="GGDEF"/>
    <property type="match status" value="1"/>
</dbReference>
<evidence type="ECO:0000313" key="9">
    <source>
        <dbReference type="Proteomes" id="UP000287996"/>
    </source>
</evidence>
<dbReference type="Pfam" id="PF13424">
    <property type="entry name" value="TPR_12"/>
    <property type="match status" value="1"/>
</dbReference>
<dbReference type="FunFam" id="3.30.70.270:FF:000001">
    <property type="entry name" value="Diguanylate cyclase domain protein"/>
    <property type="match status" value="1"/>
</dbReference>
<dbReference type="OrthoDB" id="6191081at2"/>
<dbReference type="PROSITE" id="PS50887">
    <property type="entry name" value="GGDEF"/>
    <property type="match status" value="1"/>
</dbReference>
<dbReference type="EMBL" id="PIQH01000009">
    <property type="protein sequence ID" value="RUO78854.1"/>
    <property type="molecule type" value="Genomic_DNA"/>
</dbReference>
<dbReference type="Gene3D" id="1.25.40.10">
    <property type="entry name" value="Tetratricopeptide repeat domain"/>
    <property type="match status" value="2"/>
</dbReference>
<evidence type="ECO:0000313" key="8">
    <source>
        <dbReference type="EMBL" id="RUO78854.1"/>
    </source>
</evidence>
<accession>A0A432ZLS3</accession>
<keyword evidence="6" id="KW-0812">Transmembrane</keyword>
<dbReference type="InterPro" id="IPR011990">
    <property type="entry name" value="TPR-like_helical_dom_sf"/>
</dbReference>
<dbReference type="RefSeq" id="WP_126842424.1">
    <property type="nucleotide sequence ID" value="NZ_PIQH01000009.1"/>
</dbReference>
<keyword evidence="6" id="KW-1133">Transmembrane helix</keyword>
<dbReference type="InterPro" id="IPR019734">
    <property type="entry name" value="TPR_rpt"/>
</dbReference>
<evidence type="ECO:0000259" key="7">
    <source>
        <dbReference type="PROSITE" id="PS50887"/>
    </source>
</evidence>
<dbReference type="InterPro" id="IPR029787">
    <property type="entry name" value="Nucleotide_cyclase"/>
</dbReference>
<keyword evidence="6" id="KW-0472">Membrane</keyword>
<dbReference type="GO" id="GO:0005886">
    <property type="term" value="C:plasma membrane"/>
    <property type="evidence" value="ECO:0007669"/>
    <property type="project" value="TreeGrafter"/>
</dbReference>
<comment type="caution">
    <text evidence="8">The sequence shown here is derived from an EMBL/GenBank/DDBJ whole genome shotgun (WGS) entry which is preliminary data.</text>
</comment>
<dbReference type="GO" id="GO:0043709">
    <property type="term" value="P:cell adhesion involved in single-species biofilm formation"/>
    <property type="evidence" value="ECO:0007669"/>
    <property type="project" value="TreeGrafter"/>
</dbReference>
<feature type="repeat" description="TPR" evidence="4">
    <location>
        <begin position="209"/>
        <end position="242"/>
    </location>
</feature>
<gene>
    <name evidence="8" type="ORF">CWI84_09865</name>
</gene>
<dbReference type="GO" id="GO:0052621">
    <property type="term" value="F:diguanylate cyclase activity"/>
    <property type="evidence" value="ECO:0007669"/>
    <property type="project" value="UniProtKB-EC"/>
</dbReference>
<organism evidence="8 9">
    <name type="scientific">Idiomarina tyrosinivorans</name>
    <dbReference type="NCBI Taxonomy" id="1445662"/>
    <lineage>
        <taxon>Bacteria</taxon>
        <taxon>Pseudomonadati</taxon>
        <taxon>Pseudomonadota</taxon>
        <taxon>Gammaproteobacteria</taxon>
        <taxon>Alteromonadales</taxon>
        <taxon>Idiomarinaceae</taxon>
        <taxon>Idiomarina</taxon>
    </lineage>
</organism>
<keyword evidence="4" id="KW-0802">TPR repeat</keyword>
<evidence type="ECO:0000256" key="5">
    <source>
        <dbReference type="SAM" id="Coils"/>
    </source>
</evidence>
<evidence type="ECO:0000256" key="3">
    <source>
        <dbReference type="ARBA" id="ARBA00034247"/>
    </source>
</evidence>
<keyword evidence="5" id="KW-0175">Coiled coil</keyword>
<evidence type="ECO:0000256" key="6">
    <source>
        <dbReference type="SAM" id="Phobius"/>
    </source>
</evidence>
<feature type="coiled-coil region" evidence="5">
    <location>
        <begin position="375"/>
        <end position="402"/>
    </location>
</feature>
<dbReference type="InterPro" id="IPR043128">
    <property type="entry name" value="Rev_trsase/Diguanyl_cyclase"/>
</dbReference>
<keyword evidence="9" id="KW-1185">Reference proteome</keyword>
<dbReference type="SMART" id="SM00267">
    <property type="entry name" value="GGDEF"/>
    <property type="match status" value="1"/>
</dbReference>
<reference evidence="8 9" key="1">
    <citation type="journal article" date="2011" name="Front. Microbiol.">
        <title>Genomic signatures of strain selection and enhancement in Bacillus atrophaeus var. globigii, a historical biowarfare simulant.</title>
        <authorList>
            <person name="Gibbons H.S."/>
            <person name="Broomall S.M."/>
            <person name="McNew L.A."/>
            <person name="Daligault H."/>
            <person name="Chapman C."/>
            <person name="Bruce D."/>
            <person name="Karavis M."/>
            <person name="Krepps M."/>
            <person name="McGregor P.A."/>
            <person name="Hong C."/>
            <person name="Park K.H."/>
            <person name="Akmal A."/>
            <person name="Feldman A."/>
            <person name="Lin J.S."/>
            <person name="Chang W.E."/>
            <person name="Higgs B.W."/>
            <person name="Demirev P."/>
            <person name="Lindquist J."/>
            <person name="Liem A."/>
            <person name="Fochler E."/>
            <person name="Read T.D."/>
            <person name="Tapia R."/>
            <person name="Johnson S."/>
            <person name="Bishop-Lilly K.A."/>
            <person name="Detter C."/>
            <person name="Han C."/>
            <person name="Sozhamannan S."/>
            <person name="Rosenzweig C.N."/>
            <person name="Skowronski E.W."/>
        </authorList>
    </citation>
    <scope>NUCLEOTIDE SEQUENCE [LARGE SCALE GENOMIC DNA]</scope>
    <source>
        <strain evidence="8 9">CC-PW-9</strain>
    </source>
</reference>
<protein>
    <recommendedName>
        <fullName evidence="2">diguanylate cyclase</fullName>
        <ecNumber evidence="2">2.7.7.65</ecNumber>
    </recommendedName>
</protein>
<dbReference type="PANTHER" id="PTHR45138:SF9">
    <property type="entry name" value="DIGUANYLATE CYCLASE DGCM-RELATED"/>
    <property type="match status" value="1"/>
</dbReference>
<dbReference type="InterPro" id="IPR050469">
    <property type="entry name" value="Diguanylate_Cyclase"/>
</dbReference>
<dbReference type="GO" id="GO:1902201">
    <property type="term" value="P:negative regulation of bacterial-type flagellum-dependent cell motility"/>
    <property type="evidence" value="ECO:0007669"/>
    <property type="project" value="TreeGrafter"/>
</dbReference>
<comment type="catalytic activity">
    <reaction evidence="3">
        <text>2 GTP = 3',3'-c-di-GMP + 2 diphosphate</text>
        <dbReference type="Rhea" id="RHEA:24898"/>
        <dbReference type="ChEBI" id="CHEBI:33019"/>
        <dbReference type="ChEBI" id="CHEBI:37565"/>
        <dbReference type="ChEBI" id="CHEBI:58805"/>
        <dbReference type="EC" id="2.7.7.65"/>
    </reaction>
</comment>
<feature type="domain" description="GGDEF" evidence="7">
    <location>
        <begin position="470"/>
        <end position="602"/>
    </location>
</feature>
<sequence>MIVVLMSCSVYAQDIDAWRRQATNNPEQLLKDTQAQLQTLSNQRDYQQLALLFAVRSEAYRSLGNESAAAKAIKEGLRFAELSNAPRAQALLYINRSLYFLQRGLQSKAASSAQLAVDAATSSGDSELLAEAKLSVAQVMSQLGDIEGALTTLEAVEREQEINSAKLKMEFHALIGDVYLSAGADDMGISHLAQALEIAKQSMGRWERSVLHYNLGKAYRETGQPEKAQKHFTTAQQLSEQLNDQLGIAYAVNAMGELALQQDFYAQALAQFRQALPFFQAAAAHPMEATTRLNIVECLLGMGQLEAAGETLSATESLIKTLDQVDQSARLAKLWSAFYQKKGNFEDALRHYQDYAQMQQQLLSNNSNRRVQEIMVRLEIKDQEARNKLLNQENQLNQLRLKEQQTSLLLALIAVIAVVLSIIIVSYILWKQIQSRKRFAELALRDELTGAPNRRAVIRACSNALEQQQATISIAIIDFDYFKDINDKYGHDVGDNVLRAFARIVEQCIRDNDRYGRLGGEEWLLLLPNAGAQHAEGIFERIQTRLNQVSIEGLPESVKITFSMGFAMAKAGETFNELYKRTDELLYDAKAQGRSRLIISSSTTATSN</sequence>
<dbReference type="CDD" id="cd01949">
    <property type="entry name" value="GGDEF"/>
    <property type="match status" value="1"/>
</dbReference>
<dbReference type="EC" id="2.7.7.65" evidence="2"/>
<evidence type="ECO:0000256" key="1">
    <source>
        <dbReference type="ARBA" id="ARBA00001946"/>
    </source>
</evidence>
<evidence type="ECO:0000256" key="4">
    <source>
        <dbReference type="PROSITE-ProRule" id="PRU00339"/>
    </source>
</evidence>
<feature type="transmembrane region" description="Helical" evidence="6">
    <location>
        <begin position="408"/>
        <end position="430"/>
    </location>
</feature>
<proteinExistence type="predicted"/>
<name>A0A432ZLS3_9GAMM</name>
<dbReference type="SUPFAM" id="SSF48452">
    <property type="entry name" value="TPR-like"/>
    <property type="match status" value="2"/>
</dbReference>
<dbReference type="InterPro" id="IPR000160">
    <property type="entry name" value="GGDEF_dom"/>
</dbReference>
<dbReference type="Gene3D" id="3.30.70.270">
    <property type="match status" value="1"/>
</dbReference>